<reference evidence="1 2" key="1">
    <citation type="submission" date="2021-06" db="EMBL/GenBank/DDBJ databases">
        <title>Caerostris extrusa draft genome.</title>
        <authorList>
            <person name="Kono N."/>
            <person name="Arakawa K."/>
        </authorList>
    </citation>
    <scope>NUCLEOTIDE SEQUENCE [LARGE SCALE GENOMIC DNA]</scope>
</reference>
<name>A0AAV4W364_CAEEX</name>
<gene>
    <name evidence="1" type="primary">ATM</name>
    <name evidence="1" type="ORF">CEXT_751271</name>
</gene>
<evidence type="ECO:0000313" key="2">
    <source>
        <dbReference type="Proteomes" id="UP001054945"/>
    </source>
</evidence>
<evidence type="ECO:0000313" key="1">
    <source>
        <dbReference type="EMBL" id="GIY77117.1"/>
    </source>
</evidence>
<sequence length="183" mass="20639">MCLKIPAADFDAAIWFYCKIIKSPPQGWDRSSMTHVLLHLLTIRSNMGAMNASKILEFFEFIFDAINKESILKPIFVSVFVEICAQVFCDSVGVLDVTQMPSTHDSSQPSKKRRVEVCFKTFIDSLTSSKIVPWSGSNDHSADDTSNEYILSSILCPFCDSSNIWKVSYQIIIFAAKVICFRD</sequence>
<dbReference type="Proteomes" id="UP001054945">
    <property type="component" value="Unassembled WGS sequence"/>
</dbReference>
<comment type="caution">
    <text evidence="1">The sequence shown here is derived from an EMBL/GenBank/DDBJ whole genome shotgun (WGS) entry which is preliminary data.</text>
</comment>
<accession>A0AAV4W364</accession>
<dbReference type="AlphaFoldDB" id="A0AAV4W364"/>
<keyword evidence="2" id="KW-1185">Reference proteome</keyword>
<dbReference type="EMBL" id="BPLR01015580">
    <property type="protein sequence ID" value="GIY77117.1"/>
    <property type="molecule type" value="Genomic_DNA"/>
</dbReference>
<organism evidence="1 2">
    <name type="scientific">Caerostris extrusa</name>
    <name type="common">Bark spider</name>
    <name type="synonym">Caerostris bankana</name>
    <dbReference type="NCBI Taxonomy" id="172846"/>
    <lineage>
        <taxon>Eukaryota</taxon>
        <taxon>Metazoa</taxon>
        <taxon>Ecdysozoa</taxon>
        <taxon>Arthropoda</taxon>
        <taxon>Chelicerata</taxon>
        <taxon>Arachnida</taxon>
        <taxon>Araneae</taxon>
        <taxon>Araneomorphae</taxon>
        <taxon>Entelegynae</taxon>
        <taxon>Araneoidea</taxon>
        <taxon>Araneidae</taxon>
        <taxon>Caerostris</taxon>
    </lineage>
</organism>
<proteinExistence type="predicted"/>
<protein>
    <submittedName>
        <fullName evidence="1">Uncharacterized protein</fullName>
    </submittedName>
</protein>